<comment type="function">
    <text evidence="10">Pyrophosphatase that catalyzes the hydrolysis of nucleoside triphosphates to their monophosphate derivatives, with a high preference for the non-canonical purine nucleotides XTP (xanthosine triphosphate), dITP (deoxyinosine triphosphate) and ITP. Seems to function as a house-cleaning enzyme that removes non-canonical purine nucleotides from the nucleotide pool, thus preventing their incorporation into DNA/RNA and avoiding chromosomal lesions.</text>
</comment>
<feature type="binding site" evidence="10">
    <location>
        <position position="70"/>
    </location>
    <ligand>
        <name>Mg(2+)</name>
        <dbReference type="ChEBI" id="CHEBI:18420"/>
    </ligand>
</feature>
<evidence type="ECO:0000256" key="2">
    <source>
        <dbReference type="ARBA" id="ARBA00011738"/>
    </source>
</evidence>
<evidence type="ECO:0000313" key="13">
    <source>
        <dbReference type="Proteomes" id="UP000602050"/>
    </source>
</evidence>
<keyword evidence="3 10" id="KW-0479">Metal-binding</keyword>
<dbReference type="FunFam" id="3.90.950.10:FF:000001">
    <property type="entry name" value="dITP/XTP pyrophosphatase"/>
    <property type="match status" value="1"/>
</dbReference>
<dbReference type="InterPro" id="IPR029001">
    <property type="entry name" value="ITPase-like_fam"/>
</dbReference>
<evidence type="ECO:0000256" key="9">
    <source>
        <dbReference type="ARBA" id="ARBA00052017"/>
    </source>
</evidence>
<comment type="similarity">
    <text evidence="1 10 11">Belongs to the HAM1 NTPase family.</text>
</comment>
<keyword evidence="7 10" id="KW-0546">Nucleotide metabolism</keyword>
<dbReference type="GO" id="GO:0017111">
    <property type="term" value="F:ribonucleoside triphosphate phosphatase activity"/>
    <property type="evidence" value="ECO:0007669"/>
    <property type="project" value="InterPro"/>
</dbReference>
<dbReference type="GO" id="GO:0036222">
    <property type="term" value="F:XTP diphosphatase activity"/>
    <property type="evidence" value="ECO:0007669"/>
    <property type="project" value="UniProtKB-UniRule"/>
</dbReference>
<feature type="binding site" evidence="10">
    <location>
        <position position="71"/>
    </location>
    <ligand>
        <name>substrate</name>
    </ligand>
</feature>
<dbReference type="GO" id="GO:0035870">
    <property type="term" value="F:dITP diphosphatase activity"/>
    <property type="evidence" value="ECO:0007669"/>
    <property type="project" value="UniProtKB-UniRule"/>
</dbReference>
<feature type="binding site" evidence="10">
    <location>
        <begin position="8"/>
        <end position="13"/>
    </location>
    <ligand>
        <name>substrate</name>
    </ligand>
</feature>
<sequence>MDELIIATKNAGKAKEFQQFFAQLHIRVKSLLDFDDLPEVEETGTTFAENARLKAETIAELLNMPVLADDSGLEIDALQGRPGIYSARYAGEDKDDEANIRKVLEEMQSVPMENRTARFVCVLALAEKGKETVITEGYCEGKIALHPAGENGFGYDPIFIPEGYTNTLAELDPSVKQEISHRRHAMDQLQALLQQRKD</sequence>
<dbReference type="EMBL" id="BMEV01000013">
    <property type="protein sequence ID" value="GGH72805.1"/>
    <property type="molecule type" value="Genomic_DNA"/>
</dbReference>
<dbReference type="GO" id="GO:0005829">
    <property type="term" value="C:cytosol"/>
    <property type="evidence" value="ECO:0007669"/>
    <property type="project" value="TreeGrafter"/>
</dbReference>
<feature type="binding site" evidence="10">
    <location>
        <position position="41"/>
    </location>
    <ligand>
        <name>Mg(2+)</name>
        <dbReference type="ChEBI" id="CHEBI:18420"/>
    </ligand>
</feature>
<dbReference type="RefSeq" id="WP_188391319.1">
    <property type="nucleotide sequence ID" value="NZ_BMEV01000013.1"/>
</dbReference>
<evidence type="ECO:0000256" key="4">
    <source>
        <dbReference type="ARBA" id="ARBA00022741"/>
    </source>
</evidence>
<dbReference type="GO" id="GO:0000166">
    <property type="term" value="F:nucleotide binding"/>
    <property type="evidence" value="ECO:0007669"/>
    <property type="project" value="UniProtKB-KW"/>
</dbReference>
<evidence type="ECO:0000256" key="8">
    <source>
        <dbReference type="ARBA" id="ARBA00051875"/>
    </source>
</evidence>
<organism evidence="12 13">
    <name type="scientific">Compostibacillus humi</name>
    <dbReference type="NCBI Taxonomy" id="1245525"/>
    <lineage>
        <taxon>Bacteria</taxon>
        <taxon>Bacillati</taxon>
        <taxon>Bacillota</taxon>
        <taxon>Bacilli</taxon>
        <taxon>Bacillales</taxon>
        <taxon>Bacillaceae</taxon>
        <taxon>Compostibacillus</taxon>
    </lineage>
</organism>
<keyword evidence="6 10" id="KW-0460">Magnesium</keyword>
<dbReference type="Gene3D" id="3.90.950.10">
    <property type="match status" value="1"/>
</dbReference>
<proteinExistence type="inferred from homology"/>
<evidence type="ECO:0000256" key="1">
    <source>
        <dbReference type="ARBA" id="ARBA00008023"/>
    </source>
</evidence>
<feature type="binding site" evidence="10">
    <location>
        <position position="176"/>
    </location>
    <ligand>
        <name>substrate</name>
    </ligand>
</feature>
<dbReference type="Proteomes" id="UP000602050">
    <property type="component" value="Unassembled WGS sequence"/>
</dbReference>
<evidence type="ECO:0000256" key="6">
    <source>
        <dbReference type="ARBA" id="ARBA00022842"/>
    </source>
</evidence>
<dbReference type="CDD" id="cd00515">
    <property type="entry name" value="HAM1"/>
    <property type="match status" value="1"/>
</dbReference>
<comment type="catalytic activity">
    <reaction evidence="9 10">
        <text>XTP + H2O = XMP + diphosphate + H(+)</text>
        <dbReference type="Rhea" id="RHEA:28610"/>
        <dbReference type="ChEBI" id="CHEBI:15377"/>
        <dbReference type="ChEBI" id="CHEBI:15378"/>
        <dbReference type="ChEBI" id="CHEBI:33019"/>
        <dbReference type="ChEBI" id="CHEBI:57464"/>
        <dbReference type="ChEBI" id="CHEBI:61314"/>
        <dbReference type="EC" id="3.6.1.66"/>
    </reaction>
</comment>
<dbReference type="GO" id="GO:0009146">
    <property type="term" value="P:purine nucleoside triphosphate catabolic process"/>
    <property type="evidence" value="ECO:0007669"/>
    <property type="project" value="UniProtKB-UniRule"/>
</dbReference>
<gene>
    <name evidence="12" type="ORF">GCM10010978_10040</name>
</gene>
<comment type="caution">
    <text evidence="12">The sequence shown here is derived from an EMBL/GenBank/DDBJ whole genome shotgun (WGS) entry which is preliminary data.</text>
</comment>
<evidence type="ECO:0000313" key="12">
    <source>
        <dbReference type="EMBL" id="GGH72805.1"/>
    </source>
</evidence>
<protein>
    <recommendedName>
        <fullName evidence="10">dITP/XTP pyrophosphatase</fullName>
        <ecNumber evidence="10">3.6.1.66</ecNumber>
    </recommendedName>
    <alternativeName>
        <fullName evidence="10">Non-canonical purine NTP pyrophosphatase</fullName>
    </alternativeName>
    <alternativeName>
        <fullName evidence="10">Non-standard purine NTP pyrophosphatase</fullName>
    </alternativeName>
    <alternativeName>
        <fullName evidence="10">Nucleoside-triphosphate diphosphatase</fullName>
    </alternativeName>
    <alternativeName>
        <fullName evidence="10">Nucleoside-triphosphate pyrophosphatase</fullName>
        <shortName evidence="10">NTPase</shortName>
    </alternativeName>
</protein>
<dbReference type="HAMAP" id="MF_01405">
    <property type="entry name" value="Non_canon_purine_NTPase"/>
    <property type="match status" value="1"/>
</dbReference>
<feature type="active site" description="Proton acceptor" evidence="10">
    <location>
        <position position="70"/>
    </location>
</feature>
<reference evidence="12" key="1">
    <citation type="journal article" date="2014" name="Int. J. Syst. Evol. Microbiol.">
        <title>Complete genome sequence of Corynebacterium casei LMG S-19264T (=DSM 44701T), isolated from a smear-ripened cheese.</title>
        <authorList>
            <consortium name="US DOE Joint Genome Institute (JGI-PGF)"/>
            <person name="Walter F."/>
            <person name="Albersmeier A."/>
            <person name="Kalinowski J."/>
            <person name="Ruckert C."/>
        </authorList>
    </citation>
    <scope>NUCLEOTIDE SEQUENCE</scope>
    <source>
        <strain evidence="12">CGMCC 1.12360</strain>
    </source>
</reference>
<dbReference type="Pfam" id="PF01725">
    <property type="entry name" value="Ham1p_like"/>
    <property type="match status" value="1"/>
</dbReference>
<dbReference type="NCBIfam" id="TIGR00042">
    <property type="entry name" value="RdgB/HAM1 family non-canonical purine NTP pyrophosphatase"/>
    <property type="match status" value="1"/>
</dbReference>
<feature type="binding site" evidence="10">
    <location>
        <begin position="181"/>
        <end position="182"/>
    </location>
    <ligand>
        <name>substrate</name>
    </ligand>
</feature>
<evidence type="ECO:0000256" key="5">
    <source>
        <dbReference type="ARBA" id="ARBA00022801"/>
    </source>
</evidence>
<comment type="catalytic activity">
    <reaction evidence="8 10">
        <text>dITP + H2O = dIMP + diphosphate + H(+)</text>
        <dbReference type="Rhea" id="RHEA:28342"/>
        <dbReference type="ChEBI" id="CHEBI:15377"/>
        <dbReference type="ChEBI" id="CHEBI:15378"/>
        <dbReference type="ChEBI" id="CHEBI:33019"/>
        <dbReference type="ChEBI" id="CHEBI:61194"/>
        <dbReference type="ChEBI" id="CHEBI:61382"/>
        <dbReference type="EC" id="3.6.1.66"/>
    </reaction>
</comment>
<evidence type="ECO:0000256" key="10">
    <source>
        <dbReference type="HAMAP-Rule" id="MF_01405"/>
    </source>
</evidence>
<dbReference type="GO" id="GO:0009117">
    <property type="term" value="P:nucleotide metabolic process"/>
    <property type="evidence" value="ECO:0007669"/>
    <property type="project" value="UniProtKB-KW"/>
</dbReference>
<evidence type="ECO:0000256" key="7">
    <source>
        <dbReference type="ARBA" id="ARBA00023080"/>
    </source>
</evidence>
<dbReference type="PANTHER" id="PTHR11067:SF9">
    <property type="entry name" value="INOSINE TRIPHOSPHATE PYROPHOSPHATASE"/>
    <property type="match status" value="1"/>
</dbReference>
<dbReference type="GO" id="GO:0036220">
    <property type="term" value="F:ITP diphosphatase activity"/>
    <property type="evidence" value="ECO:0007669"/>
    <property type="project" value="UniProtKB-UniRule"/>
</dbReference>
<comment type="catalytic activity">
    <reaction evidence="10">
        <text>ITP + H2O = IMP + diphosphate + H(+)</text>
        <dbReference type="Rhea" id="RHEA:29399"/>
        <dbReference type="ChEBI" id="CHEBI:15377"/>
        <dbReference type="ChEBI" id="CHEBI:15378"/>
        <dbReference type="ChEBI" id="CHEBI:33019"/>
        <dbReference type="ChEBI" id="CHEBI:58053"/>
        <dbReference type="ChEBI" id="CHEBI:61402"/>
        <dbReference type="EC" id="3.6.1.66"/>
    </reaction>
</comment>
<evidence type="ECO:0000256" key="11">
    <source>
        <dbReference type="RuleBase" id="RU003781"/>
    </source>
</evidence>
<comment type="cofactor">
    <cofactor evidence="10">
        <name>Mg(2+)</name>
        <dbReference type="ChEBI" id="CHEBI:18420"/>
    </cofactor>
    <text evidence="10">Binds 1 Mg(2+) ion per subunit.</text>
</comment>
<name>A0A8J2ZR61_9BACI</name>
<dbReference type="AlphaFoldDB" id="A0A8J2ZR61"/>
<comment type="subunit">
    <text evidence="2 10">Homodimer.</text>
</comment>
<feature type="binding site" evidence="10">
    <location>
        <begin position="153"/>
        <end position="156"/>
    </location>
    <ligand>
        <name>substrate</name>
    </ligand>
</feature>
<reference evidence="12" key="2">
    <citation type="submission" date="2020-09" db="EMBL/GenBank/DDBJ databases">
        <authorList>
            <person name="Sun Q."/>
            <person name="Zhou Y."/>
        </authorList>
    </citation>
    <scope>NUCLEOTIDE SEQUENCE</scope>
    <source>
        <strain evidence="12">CGMCC 1.12360</strain>
    </source>
</reference>
<dbReference type="PANTHER" id="PTHR11067">
    <property type="entry name" value="INOSINE TRIPHOSPHATE PYROPHOSPHATASE/HAM1 PROTEIN"/>
    <property type="match status" value="1"/>
</dbReference>
<evidence type="ECO:0000256" key="3">
    <source>
        <dbReference type="ARBA" id="ARBA00022723"/>
    </source>
</evidence>
<dbReference type="InterPro" id="IPR002637">
    <property type="entry name" value="RdgB/HAM1"/>
</dbReference>
<keyword evidence="4 10" id="KW-0547">Nucleotide-binding</keyword>
<dbReference type="InterPro" id="IPR020922">
    <property type="entry name" value="dITP/XTP_pyrophosphatase"/>
</dbReference>
<keyword evidence="13" id="KW-1185">Reference proteome</keyword>
<dbReference type="NCBIfam" id="NF011397">
    <property type="entry name" value="PRK14822.1"/>
    <property type="match status" value="1"/>
</dbReference>
<accession>A0A8J2ZR61</accession>
<keyword evidence="5 10" id="KW-0378">Hydrolase</keyword>
<dbReference type="EC" id="3.6.1.66" evidence="10"/>
<dbReference type="GO" id="GO:0046872">
    <property type="term" value="F:metal ion binding"/>
    <property type="evidence" value="ECO:0007669"/>
    <property type="project" value="UniProtKB-KW"/>
</dbReference>
<dbReference type="SUPFAM" id="SSF52972">
    <property type="entry name" value="ITPase-like"/>
    <property type="match status" value="1"/>
</dbReference>